<dbReference type="InterPro" id="IPR023621">
    <property type="entry name" value="Ribosomal_eL31_dom_sf"/>
</dbReference>
<sequence length="233" mass="26626">MLTHAALSLMHKQENIRVIKTRSPRRTRRHKRGPSSNGVVRQMSTRCVGGQLLRVHKKVESGPLLYVTFLHMLRLLHTRVKRSAYTSCGSSRKAQTKSVQPVCRDYTLHLHKLVHGIQFKKRAPRALREIRRFAEKTMQTKVGKASALIFRVCFDGLIVPMVTSNRCSGGVDAQRGLREYDRRWGVPFVIRAEVWRAVCYVMRGLHETTRIVGATQSTRRLCVDMEPGNRIGA</sequence>
<keyword evidence="6" id="KW-1185">Reference proteome</keyword>
<dbReference type="Gene3D" id="3.10.440.10">
    <property type="match status" value="1"/>
</dbReference>
<evidence type="ECO:0000256" key="1">
    <source>
        <dbReference type="ARBA" id="ARBA00010808"/>
    </source>
</evidence>
<protein>
    <submittedName>
        <fullName evidence="5">Uncharacterized protein</fullName>
    </submittedName>
</protein>
<dbReference type="Proteomes" id="UP001176941">
    <property type="component" value="Unassembled WGS sequence"/>
</dbReference>
<organism evidence="5 6">
    <name type="scientific">Rangifer tarandus platyrhynchus</name>
    <name type="common">Svalbard reindeer</name>
    <dbReference type="NCBI Taxonomy" id="3082113"/>
    <lineage>
        <taxon>Eukaryota</taxon>
        <taxon>Metazoa</taxon>
        <taxon>Chordata</taxon>
        <taxon>Craniata</taxon>
        <taxon>Vertebrata</taxon>
        <taxon>Euteleostomi</taxon>
        <taxon>Mammalia</taxon>
        <taxon>Eutheria</taxon>
        <taxon>Laurasiatheria</taxon>
        <taxon>Artiodactyla</taxon>
        <taxon>Ruminantia</taxon>
        <taxon>Pecora</taxon>
        <taxon>Cervidae</taxon>
        <taxon>Odocoileinae</taxon>
        <taxon>Rangifer</taxon>
    </lineage>
</organism>
<feature type="compositionally biased region" description="Basic residues" evidence="4">
    <location>
        <begin position="21"/>
        <end position="33"/>
    </location>
</feature>
<comment type="similarity">
    <text evidence="1">Belongs to the eukaryotic ribosomal protein eL31 family.</text>
</comment>
<proteinExistence type="inferred from homology"/>
<dbReference type="Pfam" id="PF01198">
    <property type="entry name" value="Ribosomal_L31e"/>
    <property type="match status" value="1"/>
</dbReference>
<keyword evidence="2" id="KW-0689">Ribosomal protein</keyword>
<keyword evidence="3" id="KW-0687">Ribonucleoprotein</keyword>
<evidence type="ECO:0000313" key="6">
    <source>
        <dbReference type="Proteomes" id="UP001176941"/>
    </source>
</evidence>
<comment type="caution">
    <text evidence="5">The sequence shown here is derived from an EMBL/GenBank/DDBJ whole genome shotgun (WGS) entry which is preliminary data.</text>
</comment>
<gene>
    <name evidence="5" type="ORF">MRATA1EN1_LOCUS31020</name>
</gene>
<evidence type="ECO:0000313" key="5">
    <source>
        <dbReference type="EMBL" id="CAI9149402.1"/>
    </source>
</evidence>
<evidence type="ECO:0000256" key="4">
    <source>
        <dbReference type="SAM" id="MobiDB-lite"/>
    </source>
</evidence>
<dbReference type="PANTHER" id="PTHR10956">
    <property type="entry name" value="60S RIBOSOMAL PROTEIN L31"/>
    <property type="match status" value="1"/>
</dbReference>
<reference evidence="5" key="1">
    <citation type="submission" date="2023-04" db="EMBL/GenBank/DDBJ databases">
        <authorList>
            <consortium name="ELIXIR-Norway"/>
        </authorList>
    </citation>
    <scope>NUCLEOTIDE SEQUENCE [LARGE SCALE GENOMIC DNA]</scope>
</reference>
<dbReference type="PANTHER" id="PTHR10956:SF0">
    <property type="entry name" value="60S RIBOSOMAL PROTEIN L31"/>
    <property type="match status" value="1"/>
</dbReference>
<dbReference type="SUPFAM" id="SSF54575">
    <property type="entry name" value="Ribosomal protein L31e"/>
    <property type="match status" value="1"/>
</dbReference>
<dbReference type="InterPro" id="IPR000054">
    <property type="entry name" value="Ribosomal_eL31"/>
</dbReference>
<name>A0ABN8XJD0_RANTA</name>
<evidence type="ECO:0000256" key="3">
    <source>
        <dbReference type="ARBA" id="ARBA00023274"/>
    </source>
</evidence>
<dbReference type="EMBL" id="CATKSN020000284">
    <property type="protein sequence ID" value="CAI9149402.1"/>
    <property type="molecule type" value="Genomic_DNA"/>
</dbReference>
<dbReference type="SMART" id="SM01380">
    <property type="entry name" value="Ribosomal_L31e"/>
    <property type="match status" value="1"/>
</dbReference>
<feature type="region of interest" description="Disordered" evidence="4">
    <location>
        <begin position="21"/>
        <end position="40"/>
    </location>
</feature>
<accession>A0ABN8XJD0</accession>
<evidence type="ECO:0000256" key="2">
    <source>
        <dbReference type="ARBA" id="ARBA00022980"/>
    </source>
</evidence>